<dbReference type="VEuPathDB" id="MicrosporidiaDB:CWI37_0321p0020"/>
<name>A0A4Q9L6K9_9MICR</name>
<sequence>MLNTREKEDEKTFLIAFKEIYGDYPATNNGYQTFLIDKRSEFRALSKAFGISSVFLFRSNFFIKKYSSKLFDFKDNFRIKLKRNYRNVFYRKMDFLITLDTHSYYKSDVAIFIGYNKCDFESFYDKNCKSPIPDCLIDFVDDIEFIDSEILELYQLFLNYNPSSVVLFFDTKMEKFLMLSYSDTNLFKKNSLENLASIQEVKLDTPIRLKNIDIGFENILFDIQKPIKPRLNL</sequence>
<proteinExistence type="predicted"/>
<protein>
    <submittedName>
        <fullName evidence="1">Uncharacterized protein</fullName>
    </submittedName>
</protein>
<dbReference type="EMBL" id="PITJ01000321">
    <property type="protein sequence ID" value="TBU03279.1"/>
    <property type="molecule type" value="Genomic_DNA"/>
</dbReference>
<evidence type="ECO:0000313" key="2">
    <source>
        <dbReference type="Proteomes" id="UP000292362"/>
    </source>
</evidence>
<accession>A0A4Q9L6K9</accession>
<evidence type="ECO:0000313" key="1">
    <source>
        <dbReference type="EMBL" id="TBU03279.1"/>
    </source>
</evidence>
<comment type="caution">
    <text evidence="1">The sequence shown here is derived from an EMBL/GenBank/DDBJ whole genome shotgun (WGS) entry which is preliminary data.</text>
</comment>
<gene>
    <name evidence="1" type="ORF">CWI37_0321p0020</name>
</gene>
<dbReference type="Proteomes" id="UP000292362">
    <property type="component" value="Unassembled WGS sequence"/>
</dbReference>
<organism evidence="1 2">
    <name type="scientific">Hamiltosporidium tvaerminnensis</name>
    <dbReference type="NCBI Taxonomy" id="1176355"/>
    <lineage>
        <taxon>Eukaryota</taxon>
        <taxon>Fungi</taxon>
        <taxon>Fungi incertae sedis</taxon>
        <taxon>Microsporidia</taxon>
        <taxon>Dubosqiidae</taxon>
        <taxon>Hamiltosporidium</taxon>
    </lineage>
</organism>
<reference evidence="1 2" key="1">
    <citation type="submission" date="2017-12" db="EMBL/GenBank/DDBJ databases">
        <authorList>
            <person name="Pombert J.-F."/>
            <person name="Haag K.L."/>
            <person name="Ebert D."/>
        </authorList>
    </citation>
    <scope>NUCLEOTIDE SEQUENCE [LARGE SCALE GENOMIC DNA]</scope>
    <source>
        <strain evidence="1">FI-OER-3-3</strain>
    </source>
</reference>
<dbReference type="AlphaFoldDB" id="A0A4Q9L6K9"/>